<gene>
    <name evidence="1" type="ORF">CEXT_115101</name>
</gene>
<evidence type="ECO:0000313" key="2">
    <source>
        <dbReference type="Proteomes" id="UP001054945"/>
    </source>
</evidence>
<proteinExistence type="predicted"/>
<organism evidence="1 2">
    <name type="scientific">Caerostris extrusa</name>
    <name type="common">Bark spider</name>
    <name type="synonym">Caerostris bankana</name>
    <dbReference type="NCBI Taxonomy" id="172846"/>
    <lineage>
        <taxon>Eukaryota</taxon>
        <taxon>Metazoa</taxon>
        <taxon>Ecdysozoa</taxon>
        <taxon>Arthropoda</taxon>
        <taxon>Chelicerata</taxon>
        <taxon>Arachnida</taxon>
        <taxon>Araneae</taxon>
        <taxon>Araneomorphae</taxon>
        <taxon>Entelegynae</taxon>
        <taxon>Araneoidea</taxon>
        <taxon>Araneidae</taxon>
        <taxon>Caerostris</taxon>
    </lineage>
</organism>
<reference evidence="1 2" key="1">
    <citation type="submission" date="2021-06" db="EMBL/GenBank/DDBJ databases">
        <title>Caerostris extrusa draft genome.</title>
        <authorList>
            <person name="Kono N."/>
            <person name="Arakawa K."/>
        </authorList>
    </citation>
    <scope>NUCLEOTIDE SEQUENCE [LARGE SCALE GENOMIC DNA]</scope>
</reference>
<evidence type="ECO:0000313" key="1">
    <source>
        <dbReference type="EMBL" id="GIY09873.1"/>
    </source>
</evidence>
<dbReference type="EMBL" id="BPLR01006438">
    <property type="protein sequence ID" value="GIY09873.1"/>
    <property type="molecule type" value="Genomic_DNA"/>
</dbReference>
<sequence>MKDSYRNEGIMWVPVMYAMCISLDWKMGRIAWVSSYTYHVQKDAGNAYRRCGNEGCTSVIIYVCNAMTGRQGNQLTVLWGWINCMDYSYVSYMQLNELENEIIVCE</sequence>
<dbReference type="AlphaFoldDB" id="A0AAV4QQM2"/>
<evidence type="ECO:0008006" key="3">
    <source>
        <dbReference type="Google" id="ProtNLM"/>
    </source>
</evidence>
<comment type="caution">
    <text evidence="1">The sequence shown here is derived from an EMBL/GenBank/DDBJ whole genome shotgun (WGS) entry which is preliminary data.</text>
</comment>
<keyword evidence="2" id="KW-1185">Reference proteome</keyword>
<name>A0AAV4QQM2_CAEEX</name>
<protein>
    <recommendedName>
        <fullName evidence="3">SCP domain-containing protein</fullName>
    </recommendedName>
</protein>
<dbReference type="Proteomes" id="UP001054945">
    <property type="component" value="Unassembled WGS sequence"/>
</dbReference>
<accession>A0AAV4QQM2</accession>